<gene>
    <name evidence="2" type="ORF">B0J12DRAFT_698881</name>
</gene>
<feature type="signal peptide" evidence="1">
    <location>
        <begin position="1"/>
        <end position="15"/>
    </location>
</feature>
<accession>A0ABQ8GCZ4</accession>
<dbReference type="EMBL" id="JAGTJR010000011">
    <property type="protein sequence ID" value="KAH7052202.1"/>
    <property type="molecule type" value="Genomic_DNA"/>
</dbReference>
<keyword evidence="1" id="KW-0732">Signal</keyword>
<feature type="chain" id="PRO_5045160379" evidence="1">
    <location>
        <begin position="16"/>
        <end position="250"/>
    </location>
</feature>
<evidence type="ECO:0000256" key="1">
    <source>
        <dbReference type="SAM" id="SignalP"/>
    </source>
</evidence>
<protein>
    <submittedName>
        <fullName evidence="2">Uncharacterized protein</fullName>
    </submittedName>
</protein>
<evidence type="ECO:0000313" key="2">
    <source>
        <dbReference type="EMBL" id="KAH7052202.1"/>
    </source>
</evidence>
<organism evidence="2 3">
    <name type="scientific">Macrophomina phaseolina</name>
    <dbReference type="NCBI Taxonomy" id="35725"/>
    <lineage>
        <taxon>Eukaryota</taxon>
        <taxon>Fungi</taxon>
        <taxon>Dikarya</taxon>
        <taxon>Ascomycota</taxon>
        <taxon>Pezizomycotina</taxon>
        <taxon>Dothideomycetes</taxon>
        <taxon>Dothideomycetes incertae sedis</taxon>
        <taxon>Botryosphaeriales</taxon>
        <taxon>Botryosphaeriaceae</taxon>
        <taxon>Macrophomina</taxon>
    </lineage>
</organism>
<dbReference type="Proteomes" id="UP000774617">
    <property type="component" value="Unassembled WGS sequence"/>
</dbReference>
<reference evidence="2 3" key="1">
    <citation type="journal article" date="2021" name="Nat. Commun.">
        <title>Genetic determinants of endophytism in the Arabidopsis root mycobiome.</title>
        <authorList>
            <person name="Mesny F."/>
            <person name="Miyauchi S."/>
            <person name="Thiergart T."/>
            <person name="Pickel B."/>
            <person name="Atanasova L."/>
            <person name="Karlsson M."/>
            <person name="Huettel B."/>
            <person name="Barry K.W."/>
            <person name="Haridas S."/>
            <person name="Chen C."/>
            <person name="Bauer D."/>
            <person name="Andreopoulos W."/>
            <person name="Pangilinan J."/>
            <person name="LaButti K."/>
            <person name="Riley R."/>
            <person name="Lipzen A."/>
            <person name="Clum A."/>
            <person name="Drula E."/>
            <person name="Henrissat B."/>
            <person name="Kohler A."/>
            <person name="Grigoriev I.V."/>
            <person name="Martin F.M."/>
            <person name="Hacquard S."/>
        </authorList>
    </citation>
    <scope>NUCLEOTIDE SEQUENCE [LARGE SCALE GENOMIC DNA]</scope>
    <source>
        <strain evidence="2 3">MPI-SDFR-AT-0080</strain>
    </source>
</reference>
<name>A0ABQ8GCZ4_9PEZI</name>
<proteinExistence type="predicted"/>
<sequence>MKSSLILALPAFAAALPSVTRLINKREDSWGGAVSLGPTKSTIVNAVTTIIPGTPPSSQNGELFLWPGMSNGTGDLVQTTLEQWSDGNEWCGADSSQWCIRASLFGSFGQKDAKASAVDGDVKVRIEYNLMDDGTTWEQIVTNADTGDNLSYFSYDSGPYMTGYGTGTECDDSCTGTASEQQYLNTTITLASADTTFGDTLTSSGSATKTDIISSQGGKVWTIEKITIPAMSDWSLVNHSEILEALDALM</sequence>
<comment type="caution">
    <text evidence="2">The sequence shown here is derived from an EMBL/GenBank/DDBJ whole genome shotgun (WGS) entry which is preliminary data.</text>
</comment>
<evidence type="ECO:0000313" key="3">
    <source>
        <dbReference type="Proteomes" id="UP000774617"/>
    </source>
</evidence>
<keyword evidence="3" id="KW-1185">Reference proteome</keyword>